<name>A0A432YDI3_9GAMM</name>
<comment type="caution">
    <text evidence="3">The sequence shown here is derived from an EMBL/GenBank/DDBJ whole genome shotgun (WGS) entry which is preliminary data.</text>
</comment>
<dbReference type="EMBL" id="PIPY01000009">
    <property type="protein sequence ID" value="RUO59060.1"/>
    <property type="molecule type" value="Genomic_DNA"/>
</dbReference>
<dbReference type="Gene3D" id="1.10.3210.10">
    <property type="entry name" value="Hypothetical protein af1432"/>
    <property type="match status" value="1"/>
</dbReference>
<dbReference type="GO" id="GO:0035438">
    <property type="term" value="F:cyclic-di-GMP binding"/>
    <property type="evidence" value="ECO:0007669"/>
    <property type="project" value="InterPro"/>
</dbReference>
<keyword evidence="4" id="KW-1185">Reference proteome</keyword>
<feature type="domain" description="HD-GYP" evidence="2">
    <location>
        <begin position="318"/>
        <end position="512"/>
    </location>
</feature>
<reference evidence="4" key="1">
    <citation type="journal article" date="2018" name="Front. Microbiol.">
        <title>Genome-Based Analysis Reveals the Taxonomy and Diversity of the Family Idiomarinaceae.</title>
        <authorList>
            <person name="Liu Y."/>
            <person name="Lai Q."/>
            <person name="Shao Z."/>
        </authorList>
    </citation>
    <scope>NUCLEOTIDE SEQUENCE [LARGE SCALE GENOMIC DNA]</scope>
    <source>
        <strain evidence="4">CVS-6</strain>
    </source>
</reference>
<proteinExistence type="predicted"/>
<dbReference type="Gene3D" id="2.40.10.220">
    <property type="entry name" value="predicted glycosyltransferase like domains"/>
    <property type="match status" value="1"/>
</dbReference>
<dbReference type="AlphaFoldDB" id="A0A432YDI3"/>
<dbReference type="OrthoDB" id="9816273at2"/>
<dbReference type="InterPro" id="IPR052020">
    <property type="entry name" value="Cyclic_di-GMP/3'3'-cGAMP_PDE"/>
</dbReference>
<dbReference type="PANTHER" id="PTHR45228">
    <property type="entry name" value="CYCLIC DI-GMP PHOSPHODIESTERASE TM_0186-RELATED"/>
    <property type="match status" value="1"/>
</dbReference>
<dbReference type="GO" id="GO:0008081">
    <property type="term" value="F:phosphoric diester hydrolase activity"/>
    <property type="evidence" value="ECO:0007669"/>
    <property type="project" value="UniProtKB-ARBA"/>
</dbReference>
<dbReference type="SUPFAM" id="SSF141371">
    <property type="entry name" value="PilZ domain-like"/>
    <property type="match status" value="1"/>
</dbReference>
<dbReference type="PROSITE" id="PS51832">
    <property type="entry name" value="HD_GYP"/>
    <property type="match status" value="1"/>
</dbReference>
<dbReference type="PANTHER" id="PTHR45228:SF4">
    <property type="entry name" value="LIPOPROTEIN"/>
    <property type="match status" value="1"/>
</dbReference>
<dbReference type="SUPFAM" id="SSF109604">
    <property type="entry name" value="HD-domain/PDEase-like"/>
    <property type="match status" value="1"/>
</dbReference>
<feature type="region of interest" description="Disordered" evidence="1">
    <location>
        <begin position="241"/>
        <end position="272"/>
    </location>
</feature>
<dbReference type="InterPro" id="IPR003607">
    <property type="entry name" value="HD/PDEase_dom"/>
</dbReference>
<protein>
    <recommendedName>
        <fullName evidence="2">HD-GYP domain-containing protein</fullName>
    </recommendedName>
</protein>
<gene>
    <name evidence="3" type="ORF">CWI71_09585</name>
</gene>
<dbReference type="RefSeq" id="WP_126755050.1">
    <property type="nucleotide sequence ID" value="NZ_PIPY01000009.1"/>
</dbReference>
<evidence type="ECO:0000256" key="1">
    <source>
        <dbReference type="SAM" id="MobiDB-lite"/>
    </source>
</evidence>
<dbReference type="Pfam" id="PF07238">
    <property type="entry name" value="PilZ"/>
    <property type="match status" value="1"/>
</dbReference>
<evidence type="ECO:0000313" key="4">
    <source>
        <dbReference type="Proteomes" id="UP000288259"/>
    </source>
</evidence>
<dbReference type="Pfam" id="PF13487">
    <property type="entry name" value="HD_5"/>
    <property type="match status" value="1"/>
</dbReference>
<dbReference type="Proteomes" id="UP000288259">
    <property type="component" value="Unassembled WGS sequence"/>
</dbReference>
<accession>A0A432YDI3</accession>
<evidence type="ECO:0000259" key="2">
    <source>
        <dbReference type="PROSITE" id="PS51832"/>
    </source>
</evidence>
<dbReference type="InterPro" id="IPR037522">
    <property type="entry name" value="HD_GYP_dom"/>
</dbReference>
<sequence length="566" mass="62737">MGVADNVTDDYSSIDNNVQMGTYLEALGQPGVANLVTVTGATSSYPVIISDVRFDQALILELTAIRDVVPRLRQGGQFRLEGATSGGLVRTEPMQVREFESREGRLFGEVDWPAQIHVKQRRSSFRATLRVGMEVGVRLASSDPEQESTVLAGDLRDLSADGCLAEFSIYDGASKVLPNIHTVVTLSFPDGTEREFMAETRHIRTDTERKVIAVGLQFENLSQDAQKELWQFVKEIEREASRSATTGDQREPSKLFAPKSAEVSNVSRRRRGDYPTPIARRLATIAGYLDSQMIQLKQEGSFDAQQLSSQTDHLLDLLKEDRQEALFALHCLHRESVWVQHGIAVAMRLADLLTARRLPQAVVKGAAAAAMIHDLGKGVVCPEVARTTTLSRAMYLDMHSHVVKALDAAHGVRWLSPVIRDNVIALVNERLDGSGYPEGFKAEHIGQLARAVMVVDVMDALQRPRPDRAAHTSYAAFQLVAADRKRFDGQWLQAYMQRFGKLAIGSLVRFSGGQYAWVVGLDQHNRVDCVRLTPHKGHPDSRLGELVRGSRLRALGRMTDVLVVEE</sequence>
<organism evidence="3 4">
    <name type="scientific">Pseudidiomarina insulisalsae</name>
    <dbReference type="NCBI Taxonomy" id="575789"/>
    <lineage>
        <taxon>Bacteria</taxon>
        <taxon>Pseudomonadati</taxon>
        <taxon>Pseudomonadota</taxon>
        <taxon>Gammaproteobacteria</taxon>
        <taxon>Alteromonadales</taxon>
        <taxon>Idiomarinaceae</taxon>
        <taxon>Pseudidiomarina</taxon>
    </lineage>
</organism>
<evidence type="ECO:0000313" key="3">
    <source>
        <dbReference type="EMBL" id="RUO59060.1"/>
    </source>
</evidence>
<dbReference type="CDD" id="cd00077">
    <property type="entry name" value="HDc"/>
    <property type="match status" value="1"/>
</dbReference>
<dbReference type="InterPro" id="IPR009875">
    <property type="entry name" value="PilZ_domain"/>
</dbReference>